<evidence type="ECO:0000313" key="2">
    <source>
        <dbReference type="EMBL" id="SBR93424.1"/>
    </source>
</evidence>
<feature type="non-terminal residue" evidence="2">
    <location>
        <position position="91"/>
    </location>
</feature>
<organism evidence="2">
    <name type="scientific">Nothobranchius pienaari</name>
    <dbReference type="NCBI Taxonomy" id="704102"/>
    <lineage>
        <taxon>Eukaryota</taxon>
        <taxon>Metazoa</taxon>
        <taxon>Chordata</taxon>
        <taxon>Craniata</taxon>
        <taxon>Vertebrata</taxon>
        <taxon>Euteleostomi</taxon>
        <taxon>Actinopterygii</taxon>
        <taxon>Neopterygii</taxon>
        <taxon>Teleostei</taxon>
        <taxon>Neoteleostei</taxon>
        <taxon>Acanthomorphata</taxon>
        <taxon>Ovalentaria</taxon>
        <taxon>Atherinomorphae</taxon>
        <taxon>Cyprinodontiformes</taxon>
        <taxon>Nothobranchiidae</taxon>
        <taxon>Nothobranchius</taxon>
    </lineage>
</organism>
<dbReference type="AlphaFoldDB" id="A0A1A8QJY4"/>
<feature type="non-terminal residue" evidence="2">
    <location>
        <position position="1"/>
    </location>
</feature>
<accession>A0A1A8QJY4</accession>
<feature type="region of interest" description="Disordered" evidence="1">
    <location>
        <begin position="1"/>
        <end position="21"/>
    </location>
</feature>
<evidence type="ECO:0000256" key="1">
    <source>
        <dbReference type="SAM" id="MobiDB-lite"/>
    </source>
</evidence>
<sequence length="91" mass="9889">LKPFKYTPAVSSPTEQNSSNLGGYVGVWTSCMISGATPVSSLLPSFSVAFTVCSFYRHMNGLKRLFRGRTCKNDVQFVAFITGTVATEAQK</sequence>
<name>A0A1A8QJY4_9TELE</name>
<feature type="compositionally biased region" description="Polar residues" evidence="1">
    <location>
        <begin position="9"/>
        <end position="21"/>
    </location>
</feature>
<protein>
    <submittedName>
        <fullName evidence="2">Uncharacterized protein</fullName>
    </submittedName>
</protein>
<gene>
    <name evidence="2" type="primary">Nfu_g_1_003717</name>
</gene>
<reference evidence="2" key="2">
    <citation type="submission" date="2016-06" db="EMBL/GenBank/DDBJ databases">
        <title>The genome of a short-lived fish provides insights into sex chromosome evolution and the genetic control of aging.</title>
        <authorList>
            <person name="Reichwald K."/>
            <person name="Felder M."/>
            <person name="Petzold A."/>
            <person name="Koch P."/>
            <person name="Groth M."/>
            <person name="Platzer M."/>
        </authorList>
    </citation>
    <scope>NUCLEOTIDE SEQUENCE</scope>
    <source>
        <tissue evidence="2">Brain</tissue>
    </source>
</reference>
<proteinExistence type="predicted"/>
<dbReference type="EMBL" id="HAEG01012857">
    <property type="protein sequence ID" value="SBR93424.1"/>
    <property type="molecule type" value="Transcribed_RNA"/>
</dbReference>
<reference evidence="2" key="1">
    <citation type="submission" date="2016-05" db="EMBL/GenBank/DDBJ databases">
        <authorList>
            <person name="Lavstsen T."/>
            <person name="Jespersen J.S."/>
        </authorList>
    </citation>
    <scope>NUCLEOTIDE SEQUENCE</scope>
    <source>
        <tissue evidence="2">Brain</tissue>
    </source>
</reference>